<organism evidence="1 2">
    <name type="scientific">Gigaspora margarita</name>
    <dbReference type="NCBI Taxonomy" id="4874"/>
    <lineage>
        <taxon>Eukaryota</taxon>
        <taxon>Fungi</taxon>
        <taxon>Fungi incertae sedis</taxon>
        <taxon>Mucoromycota</taxon>
        <taxon>Glomeromycotina</taxon>
        <taxon>Glomeromycetes</taxon>
        <taxon>Diversisporales</taxon>
        <taxon>Gigasporaceae</taxon>
        <taxon>Gigaspora</taxon>
    </lineage>
</organism>
<accession>A0ABN7UBE6</accession>
<comment type="caution">
    <text evidence="1">The sequence shown here is derived from an EMBL/GenBank/DDBJ whole genome shotgun (WGS) entry which is preliminary data.</text>
</comment>
<gene>
    <name evidence="1" type="ORF">GMARGA_LOCUS4764</name>
</gene>
<name>A0ABN7UBE6_GIGMA</name>
<evidence type="ECO:0000313" key="2">
    <source>
        <dbReference type="Proteomes" id="UP000789901"/>
    </source>
</evidence>
<protein>
    <submittedName>
        <fullName evidence="1">45608_t:CDS:1</fullName>
    </submittedName>
</protein>
<proteinExistence type="predicted"/>
<dbReference type="EMBL" id="CAJVQB010001914">
    <property type="protein sequence ID" value="CAG8555500.1"/>
    <property type="molecule type" value="Genomic_DNA"/>
</dbReference>
<sequence>MLEKEPNKKKVEKGKASNYIGINALHNVSDKWEEDEVNTLEENRYQLYVSKNKKPIGQSETSELVVGVEFSNNDSDWNNNLSCEAKM</sequence>
<keyword evidence="2" id="KW-1185">Reference proteome</keyword>
<evidence type="ECO:0000313" key="1">
    <source>
        <dbReference type="EMBL" id="CAG8555500.1"/>
    </source>
</evidence>
<reference evidence="1 2" key="1">
    <citation type="submission" date="2021-06" db="EMBL/GenBank/DDBJ databases">
        <authorList>
            <person name="Kallberg Y."/>
            <person name="Tangrot J."/>
            <person name="Rosling A."/>
        </authorList>
    </citation>
    <scope>NUCLEOTIDE SEQUENCE [LARGE SCALE GENOMIC DNA]</scope>
    <source>
        <strain evidence="1 2">120-4 pot B 10/14</strain>
    </source>
</reference>
<dbReference type="Proteomes" id="UP000789901">
    <property type="component" value="Unassembled WGS sequence"/>
</dbReference>